<sequence length="168" mass="17657">MARIRVEGGAVWQWDTGRAVSVGRAGAGVVHFARPGSSEALAVEVSGGRAEIPNQLLAEPGPIACWTWDGSRTTASAVIPVVARPKPSDYVYTPTEVETVEALKEWVEERIAEIEGTGGYSVGHGLKVVDGALCVDAAQEAEKDNTLPITSAAVYVQVGNIETLLSTI</sequence>
<name>A0A1Y3UEH9_9ACTN</name>
<accession>A0A1Y3UEH9</accession>
<gene>
    <name evidence="1" type="ORF">B5G21_03580</name>
</gene>
<dbReference type="AlphaFoldDB" id="A0A1Y3UEH9"/>
<reference evidence="2" key="1">
    <citation type="submission" date="2017-04" db="EMBL/GenBank/DDBJ databases">
        <title>Function of individual gut microbiota members based on whole genome sequencing of pure cultures obtained from chicken caecum.</title>
        <authorList>
            <person name="Medvecky M."/>
            <person name="Cejkova D."/>
            <person name="Polansky O."/>
            <person name="Karasova D."/>
            <person name="Kubasova T."/>
            <person name="Cizek A."/>
            <person name="Rychlik I."/>
        </authorList>
    </citation>
    <scope>NUCLEOTIDE SEQUENCE [LARGE SCALE GENOMIC DNA]</scope>
    <source>
        <strain evidence="2">An70</strain>
    </source>
</reference>
<protein>
    <submittedName>
        <fullName evidence="1">Uncharacterized protein</fullName>
    </submittedName>
</protein>
<evidence type="ECO:0000313" key="1">
    <source>
        <dbReference type="EMBL" id="OUN43780.1"/>
    </source>
</evidence>
<comment type="caution">
    <text evidence="1">The sequence shown here is derived from an EMBL/GenBank/DDBJ whole genome shotgun (WGS) entry which is preliminary data.</text>
</comment>
<dbReference type="RefSeq" id="WP_087186076.1">
    <property type="nucleotide sequence ID" value="NZ_NFHO01000003.1"/>
</dbReference>
<evidence type="ECO:0000313" key="2">
    <source>
        <dbReference type="Proteomes" id="UP000196560"/>
    </source>
</evidence>
<dbReference type="EMBL" id="NFHO01000003">
    <property type="protein sequence ID" value="OUN43780.1"/>
    <property type="molecule type" value="Genomic_DNA"/>
</dbReference>
<keyword evidence="2" id="KW-1185">Reference proteome</keyword>
<proteinExistence type="predicted"/>
<organism evidence="1 2">
    <name type="scientific">Enorma massiliensis</name>
    <dbReference type="NCBI Taxonomy" id="1472761"/>
    <lineage>
        <taxon>Bacteria</taxon>
        <taxon>Bacillati</taxon>
        <taxon>Actinomycetota</taxon>
        <taxon>Coriobacteriia</taxon>
        <taxon>Coriobacteriales</taxon>
        <taxon>Coriobacteriaceae</taxon>
        <taxon>Enorma</taxon>
    </lineage>
</organism>
<dbReference type="Proteomes" id="UP000196560">
    <property type="component" value="Unassembled WGS sequence"/>
</dbReference>